<dbReference type="PANTHER" id="PTHR33337">
    <property type="entry name" value="GFA DOMAIN-CONTAINING PROTEIN"/>
    <property type="match status" value="1"/>
</dbReference>
<feature type="domain" description="CENP-V/GFA" evidence="5">
    <location>
        <begin position="5"/>
        <end position="135"/>
    </location>
</feature>
<dbReference type="EMBL" id="JAGIYY010000009">
    <property type="protein sequence ID" value="MBP0440874.1"/>
    <property type="molecule type" value="Genomic_DNA"/>
</dbReference>
<comment type="similarity">
    <text evidence="1">Belongs to the Gfa family.</text>
</comment>
<name>A0A8J7RRT2_9HYPH</name>
<gene>
    <name evidence="6" type="ORF">J5Y06_19675</name>
</gene>
<evidence type="ECO:0000256" key="2">
    <source>
        <dbReference type="ARBA" id="ARBA00022723"/>
    </source>
</evidence>
<keyword evidence="4" id="KW-0456">Lyase</keyword>
<sequence length="165" mass="18354">MPMLLNGSCRCGAVHFSVQSHTPVPYQRCYCSICRKQQGGGGYAINLGADAGTLQISGEDKLRVYRATIQDDERTSCELSSGERNFCSLCGSALWLFDPSWPDLVHPFASAIDSELPKAPSSVHLLLKYKASWVEPQVSPGDLTFDLYPEQSLEEWHREKGLWVD</sequence>
<keyword evidence="7" id="KW-1185">Reference proteome</keyword>
<proteinExistence type="inferred from homology"/>
<evidence type="ECO:0000256" key="3">
    <source>
        <dbReference type="ARBA" id="ARBA00022833"/>
    </source>
</evidence>
<evidence type="ECO:0000313" key="6">
    <source>
        <dbReference type="EMBL" id="MBP0440874.1"/>
    </source>
</evidence>
<evidence type="ECO:0000256" key="4">
    <source>
        <dbReference type="ARBA" id="ARBA00023239"/>
    </source>
</evidence>
<dbReference type="Gene3D" id="2.170.150.70">
    <property type="match status" value="1"/>
</dbReference>
<keyword evidence="3" id="KW-0862">Zinc</keyword>
<dbReference type="PANTHER" id="PTHR33337:SF44">
    <property type="entry name" value="DUF636 DOMAIN PROTEIN (AFU_ORTHOLOGUE AFUA_1G09754)"/>
    <property type="match status" value="1"/>
</dbReference>
<evidence type="ECO:0000259" key="5">
    <source>
        <dbReference type="PROSITE" id="PS51891"/>
    </source>
</evidence>
<dbReference type="PROSITE" id="PS51891">
    <property type="entry name" value="CENP_V_GFA"/>
    <property type="match status" value="1"/>
</dbReference>
<dbReference type="Pfam" id="PF04828">
    <property type="entry name" value="GFA"/>
    <property type="match status" value="1"/>
</dbReference>
<evidence type="ECO:0000256" key="1">
    <source>
        <dbReference type="ARBA" id="ARBA00005495"/>
    </source>
</evidence>
<dbReference type="Proteomes" id="UP000666240">
    <property type="component" value="Unassembled WGS sequence"/>
</dbReference>
<dbReference type="GO" id="GO:0016846">
    <property type="term" value="F:carbon-sulfur lyase activity"/>
    <property type="evidence" value="ECO:0007669"/>
    <property type="project" value="InterPro"/>
</dbReference>
<comment type="caution">
    <text evidence="6">The sequence shown here is derived from an EMBL/GenBank/DDBJ whole genome shotgun (WGS) entry which is preliminary data.</text>
</comment>
<reference evidence="6" key="1">
    <citation type="submission" date="2021-03" db="EMBL/GenBank/DDBJ databases">
        <title>Genome sequencing and assembly of Tianweitania sediminis.</title>
        <authorList>
            <person name="Chhetri G."/>
        </authorList>
    </citation>
    <scope>NUCLEOTIDE SEQUENCE</scope>
    <source>
        <strain evidence="6">Z8</strain>
    </source>
</reference>
<protein>
    <submittedName>
        <fullName evidence="6">GFA family protein</fullName>
    </submittedName>
</protein>
<dbReference type="AlphaFoldDB" id="A0A8J7RRT2"/>
<dbReference type="InterPro" id="IPR006913">
    <property type="entry name" value="CENP-V/GFA"/>
</dbReference>
<evidence type="ECO:0000313" key="7">
    <source>
        <dbReference type="Proteomes" id="UP000666240"/>
    </source>
</evidence>
<accession>A0A8J7RRT2</accession>
<organism evidence="6 7">
    <name type="scientific">Tianweitania sediminis</name>
    <dbReference type="NCBI Taxonomy" id="1502156"/>
    <lineage>
        <taxon>Bacteria</taxon>
        <taxon>Pseudomonadati</taxon>
        <taxon>Pseudomonadota</taxon>
        <taxon>Alphaproteobacteria</taxon>
        <taxon>Hyphomicrobiales</taxon>
        <taxon>Phyllobacteriaceae</taxon>
        <taxon>Tianweitania</taxon>
    </lineage>
</organism>
<dbReference type="SUPFAM" id="SSF51316">
    <property type="entry name" value="Mss4-like"/>
    <property type="match status" value="1"/>
</dbReference>
<dbReference type="RefSeq" id="WP_209336896.1">
    <property type="nucleotide sequence ID" value="NZ_JAGIYY010000009.1"/>
</dbReference>
<keyword evidence="2" id="KW-0479">Metal-binding</keyword>
<dbReference type="InterPro" id="IPR011057">
    <property type="entry name" value="Mss4-like_sf"/>
</dbReference>
<dbReference type="GO" id="GO:0046872">
    <property type="term" value="F:metal ion binding"/>
    <property type="evidence" value="ECO:0007669"/>
    <property type="project" value="UniProtKB-KW"/>
</dbReference>